<dbReference type="InterPro" id="IPR013106">
    <property type="entry name" value="Ig_V-set"/>
</dbReference>
<evidence type="ECO:0000259" key="5">
    <source>
        <dbReference type="PROSITE" id="PS50835"/>
    </source>
</evidence>
<keyword evidence="3" id="KW-1280">Immunoglobulin</keyword>
<evidence type="ECO:0000256" key="4">
    <source>
        <dbReference type="SAM" id="SignalP"/>
    </source>
</evidence>
<dbReference type="AlphaFoldDB" id="A0A8C5SAP8"/>
<dbReference type="Proteomes" id="UP000694406">
    <property type="component" value="Unplaced"/>
</dbReference>
<evidence type="ECO:0000313" key="7">
    <source>
        <dbReference type="Proteomes" id="UP000694406"/>
    </source>
</evidence>
<dbReference type="GeneTree" id="ENSGT01050000244936"/>
<dbReference type="Ensembl" id="ENSLLTT00000016187.1">
    <property type="protein sequence ID" value="ENSLLTP00000015582.1"/>
    <property type="gene ID" value="ENSLLTG00000011943.1"/>
</dbReference>
<dbReference type="FunFam" id="2.60.40.10:FF:001878">
    <property type="entry name" value="Immunoglobulin heavy variable 1-4"/>
    <property type="match status" value="1"/>
</dbReference>
<dbReference type="Pfam" id="PF07686">
    <property type="entry name" value="V-set"/>
    <property type="match status" value="1"/>
</dbReference>
<dbReference type="SMART" id="SM00406">
    <property type="entry name" value="IGv"/>
    <property type="match status" value="1"/>
</dbReference>
<dbReference type="InterPro" id="IPR007110">
    <property type="entry name" value="Ig-like_dom"/>
</dbReference>
<accession>A0A8C5SAP8</accession>
<evidence type="ECO:0000256" key="2">
    <source>
        <dbReference type="ARBA" id="ARBA00023130"/>
    </source>
</evidence>
<proteinExistence type="predicted"/>
<reference evidence="6" key="1">
    <citation type="submission" date="2025-08" db="UniProtKB">
        <authorList>
            <consortium name="Ensembl"/>
        </authorList>
    </citation>
    <scope>IDENTIFICATION</scope>
</reference>
<protein>
    <recommendedName>
        <fullName evidence="5">Ig-like domain-containing protein</fullName>
    </recommendedName>
</protein>
<keyword evidence="4" id="KW-0732">Signal</keyword>
<feature type="signal peptide" evidence="4">
    <location>
        <begin position="1"/>
        <end position="19"/>
    </location>
</feature>
<dbReference type="PANTHER" id="PTHR23266">
    <property type="entry name" value="IMMUNOGLOBULIN HEAVY CHAIN"/>
    <property type="match status" value="1"/>
</dbReference>
<sequence>MMIGLQLVLFATVFRGIHLEVQLVESGGDTKKPGQSLHLSCLYFGTTFRRDEMHWVRQTPGKGLEWVAWVDNTGDQSPTYYADPVRGRFTISRRDASNMIYLQMNSLKPEDSAFYYCAREPATQ</sequence>
<keyword evidence="7" id="KW-1185">Reference proteome</keyword>
<dbReference type="GO" id="GO:0002250">
    <property type="term" value="P:adaptive immune response"/>
    <property type="evidence" value="ECO:0007669"/>
    <property type="project" value="UniProtKB-KW"/>
</dbReference>
<dbReference type="InterPro" id="IPR050199">
    <property type="entry name" value="IgHV"/>
</dbReference>
<evidence type="ECO:0000313" key="6">
    <source>
        <dbReference type="Ensembl" id="ENSLLTP00000015582.1"/>
    </source>
</evidence>
<dbReference type="Gene3D" id="2.60.40.10">
    <property type="entry name" value="Immunoglobulins"/>
    <property type="match status" value="1"/>
</dbReference>
<dbReference type="InterPro" id="IPR013783">
    <property type="entry name" value="Ig-like_fold"/>
</dbReference>
<keyword evidence="1" id="KW-0391">Immunity</keyword>
<dbReference type="PROSITE" id="PS50835">
    <property type="entry name" value="IG_LIKE"/>
    <property type="match status" value="1"/>
</dbReference>
<evidence type="ECO:0000256" key="1">
    <source>
        <dbReference type="ARBA" id="ARBA00022859"/>
    </source>
</evidence>
<dbReference type="SUPFAM" id="SSF48726">
    <property type="entry name" value="Immunoglobulin"/>
    <property type="match status" value="1"/>
</dbReference>
<evidence type="ECO:0000256" key="3">
    <source>
        <dbReference type="ARBA" id="ARBA00043265"/>
    </source>
</evidence>
<organism evidence="6 7">
    <name type="scientific">Laticauda laticaudata</name>
    <name type="common">Blue-ringed sea krait</name>
    <name type="synonym">Blue-lipped sea krait</name>
    <dbReference type="NCBI Taxonomy" id="8630"/>
    <lineage>
        <taxon>Eukaryota</taxon>
        <taxon>Metazoa</taxon>
        <taxon>Chordata</taxon>
        <taxon>Craniata</taxon>
        <taxon>Vertebrata</taxon>
        <taxon>Euteleostomi</taxon>
        <taxon>Lepidosauria</taxon>
        <taxon>Squamata</taxon>
        <taxon>Bifurcata</taxon>
        <taxon>Unidentata</taxon>
        <taxon>Episquamata</taxon>
        <taxon>Toxicofera</taxon>
        <taxon>Serpentes</taxon>
        <taxon>Colubroidea</taxon>
        <taxon>Elapidae</taxon>
        <taxon>Laticaudinae</taxon>
        <taxon>Laticauda</taxon>
    </lineage>
</organism>
<reference evidence="6" key="2">
    <citation type="submission" date="2025-09" db="UniProtKB">
        <authorList>
            <consortium name="Ensembl"/>
        </authorList>
    </citation>
    <scope>IDENTIFICATION</scope>
</reference>
<feature type="domain" description="Ig-like" evidence="5">
    <location>
        <begin position="34"/>
        <end position="124"/>
    </location>
</feature>
<keyword evidence="2" id="KW-1064">Adaptive immunity</keyword>
<dbReference type="GO" id="GO:0019814">
    <property type="term" value="C:immunoglobulin complex"/>
    <property type="evidence" value="ECO:0007669"/>
    <property type="project" value="UniProtKB-KW"/>
</dbReference>
<feature type="chain" id="PRO_5034958073" description="Ig-like domain-containing protein" evidence="4">
    <location>
        <begin position="20"/>
        <end position="124"/>
    </location>
</feature>
<dbReference type="GO" id="GO:0005576">
    <property type="term" value="C:extracellular region"/>
    <property type="evidence" value="ECO:0007669"/>
    <property type="project" value="UniProtKB-ARBA"/>
</dbReference>
<name>A0A8C5SAP8_LATLA</name>
<dbReference type="InterPro" id="IPR036179">
    <property type="entry name" value="Ig-like_dom_sf"/>
</dbReference>